<organism evidence="2">
    <name type="scientific">freshwater metagenome</name>
    <dbReference type="NCBI Taxonomy" id="449393"/>
    <lineage>
        <taxon>unclassified sequences</taxon>
        <taxon>metagenomes</taxon>
        <taxon>ecological metagenomes</taxon>
    </lineage>
</organism>
<sequence length="141" mass="15435">MSEESTRRAQGLSAYASQLGMSESEVEEYFVATFGRVFAEEAFQATGGAAWGDGPLSLRERSLIVIAILSTLGGVEQRLVGHVRWAIDHGATADEVRSTMTMVANYAGFARASIGMEVANRELERLEGSDDGVETTWRERW</sequence>
<dbReference type="PANTHER" id="PTHR33570">
    <property type="entry name" value="4-CARBOXYMUCONOLACTONE DECARBOXYLASE FAMILY PROTEIN"/>
    <property type="match status" value="1"/>
</dbReference>
<dbReference type="SUPFAM" id="SSF69118">
    <property type="entry name" value="AhpD-like"/>
    <property type="match status" value="1"/>
</dbReference>
<dbReference type="PANTHER" id="PTHR33570:SF2">
    <property type="entry name" value="CARBOXYMUCONOLACTONE DECARBOXYLASE-LIKE DOMAIN-CONTAINING PROTEIN"/>
    <property type="match status" value="1"/>
</dbReference>
<dbReference type="AlphaFoldDB" id="A0A6J6T8A2"/>
<protein>
    <submittedName>
        <fullName evidence="2">Unannotated protein</fullName>
    </submittedName>
</protein>
<name>A0A6J6T8A2_9ZZZZ</name>
<accession>A0A6J6T8A2</accession>
<dbReference type="InterPro" id="IPR029032">
    <property type="entry name" value="AhpD-like"/>
</dbReference>
<evidence type="ECO:0000259" key="1">
    <source>
        <dbReference type="Pfam" id="PF02627"/>
    </source>
</evidence>
<dbReference type="Gene3D" id="1.20.1290.10">
    <property type="entry name" value="AhpD-like"/>
    <property type="match status" value="1"/>
</dbReference>
<feature type="domain" description="Carboxymuconolactone decarboxylase-like" evidence="1">
    <location>
        <begin position="41"/>
        <end position="119"/>
    </location>
</feature>
<proteinExistence type="predicted"/>
<dbReference type="InterPro" id="IPR003779">
    <property type="entry name" value="CMD-like"/>
</dbReference>
<dbReference type="EMBL" id="CAEZYZ010000052">
    <property type="protein sequence ID" value="CAB4743125.1"/>
    <property type="molecule type" value="Genomic_DNA"/>
</dbReference>
<reference evidence="2" key="1">
    <citation type="submission" date="2020-05" db="EMBL/GenBank/DDBJ databases">
        <authorList>
            <person name="Chiriac C."/>
            <person name="Salcher M."/>
            <person name="Ghai R."/>
            <person name="Kavagutti S V."/>
        </authorList>
    </citation>
    <scope>NUCLEOTIDE SEQUENCE</scope>
</reference>
<dbReference type="GO" id="GO:0051920">
    <property type="term" value="F:peroxiredoxin activity"/>
    <property type="evidence" value="ECO:0007669"/>
    <property type="project" value="InterPro"/>
</dbReference>
<gene>
    <name evidence="2" type="ORF">UFOPK2810_00436</name>
</gene>
<dbReference type="InterPro" id="IPR052512">
    <property type="entry name" value="4CMD/NDH-1_regulator"/>
</dbReference>
<evidence type="ECO:0000313" key="2">
    <source>
        <dbReference type="EMBL" id="CAB4743125.1"/>
    </source>
</evidence>
<dbReference type="Pfam" id="PF02627">
    <property type="entry name" value="CMD"/>
    <property type="match status" value="1"/>
</dbReference>